<dbReference type="InterPro" id="IPR037523">
    <property type="entry name" value="VOC_core"/>
</dbReference>
<comment type="caution">
    <text evidence="2">The sequence shown here is derived from an EMBL/GenBank/DDBJ whole genome shotgun (WGS) entry which is preliminary data.</text>
</comment>
<accession>A0A9X3WWU9</accession>
<dbReference type="Pfam" id="PF00903">
    <property type="entry name" value="Glyoxalase"/>
    <property type="match status" value="1"/>
</dbReference>
<evidence type="ECO:0000313" key="3">
    <source>
        <dbReference type="Proteomes" id="UP001151081"/>
    </source>
</evidence>
<dbReference type="Gene3D" id="3.30.720.120">
    <property type="match status" value="1"/>
</dbReference>
<dbReference type="InterPro" id="IPR004360">
    <property type="entry name" value="Glyas_Fos-R_dOase_dom"/>
</dbReference>
<dbReference type="InterPro" id="IPR029068">
    <property type="entry name" value="Glyas_Bleomycin-R_OHBP_Dase"/>
</dbReference>
<dbReference type="Gene3D" id="3.30.720.110">
    <property type="match status" value="1"/>
</dbReference>
<dbReference type="SUPFAM" id="SSF54593">
    <property type="entry name" value="Glyoxalase/Bleomycin resistance protein/Dihydroxybiphenyl dioxygenase"/>
    <property type="match status" value="1"/>
</dbReference>
<protein>
    <submittedName>
        <fullName evidence="2">VOC family protein</fullName>
    </submittedName>
</protein>
<organism evidence="2 3">
    <name type="scientific">Polyangium jinanense</name>
    <dbReference type="NCBI Taxonomy" id="2829994"/>
    <lineage>
        <taxon>Bacteria</taxon>
        <taxon>Pseudomonadati</taxon>
        <taxon>Myxococcota</taxon>
        <taxon>Polyangia</taxon>
        <taxon>Polyangiales</taxon>
        <taxon>Polyangiaceae</taxon>
        <taxon>Polyangium</taxon>
    </lineage>
</organism>
<dbReference type="AlphaFoldDB" id="A0A9X3WWU9"/>
<evidence type="ECO:0000313" key="2">
    <source>
        <dbReference type="EMBL" id="MDC3979577.1"/>
    </source>
</evidence>
<name>A0A9X3WWU9_9BACT</name>
<dbReference type="EMBL" id="JAGTJJ010000001">
    <property type="protein sequence ID" value="MDC3979577.1"/>
    <property type="molecule type" value="Genomic_DNA"/>
</dbReference>
<reference evidence="2 3" key="1">
    <citation type="submission" date="2021-04" db="EMBL/GenBank/DDBJ databases">
        <title>Genome analysis of Polyangium sp.</title>
        <authorList>
            <person name="Li Y."/>
            <person name="Wang J."/>
        </authorList>
    </citation>
    <scope>NUCLEOTIDE SEQUENCE [LARGE SCALE GENOMIC DNA]</scope>
    <source>
        <strain evidence="2 3">SDU14</strain>
    </source>
</reference>
<dbReference type="PROSITE" id="PS51819">
    <property type="entry name" value="VOC"/>
    <property type="match status" value="1"/>
</dbReference>
<feature type="domain" description="VOC" evidence="1">
    <location>
        <begin position="15"/>
        <end position="146"/>
    </location>
</feature>
<sequence>MTTQEPSKPAPSNWPRISSALYYEDSRAAIDWLCRAFGFQVRLLVEGENGRVEHSELVYGDGLIMVGHPKPEKLPHTRAPNQLGGANTQNILVYVDDVEAHCARARAAGARIVKEPETVDYGEEYWSDRGYECVDLGGHHWWFYQRLRDPKTG</sequence>
<proteinExistence type="predicted"/>
<dbReference type="RefSeq" id="WP_272417991.1">
    <property type="nucleotide sequence ID" value="NZ_JAGTJJ010000001.1"/>
</dbReference>
<keyword evidence="3" id="KW-1185">Reference proteome</keyword>
<dbReference type="Proteomes" id="UP001151081">
    <property type="component" value="Unassembled WGS sequence"/>
</dbReference>
<gene>
    <name evidence="2" type="ORF">KEG57_03630</name>
</gene>
<evidence type="ECO:0000259" key="1">
    <source>
        <dbReference type="PROSITE" id="PS51819"/>
    </source>
</evidence>